<feature type="chain" id="PRO_5020362747" evidence="1">
    <location>
        <begin position="23"/>
        <end position="399"/>
    </location>
</feature>
<dbReference type="KEGG" id="izh:FEM41_05165"/>
<dbReference type="RefSeq" id="WP_138094976.1">
    <property type="nucleotide sequence ID" value="NZ_CP040428.1"/>
</dbReference>
<organism evidence="2 3">
    <name type="scientific">Jejubacter calystegiae</name>
    <dbReference type="NCBI Taxonomy" id="2579935"/>
    <lineage>
        <taxon>Bacteria</taxon>
        <taxon>Pseudomonadati</taxon>
        <taxon>Pseudomonadota</taxon>
        <taxon>Gammaproteobacteria</taxon>
        <taxon>Enterobacterales</taxon>
        <taxon>Enterobacteriaceae</taxon>
        <taxon>Jejubacter</taxon>
    </lineage>
</organism>
<evidence type="ECO:0000313" key="2">
    <source>
        <dbReference type="EMBL" id="QCT19087.1"/>
    </source>
</evidence>
<dbReference type="EMBL" id="CP040428">
    <property type="protein sequence ID" value="QCT19087.1"/>
    <property type="molecule type" value="Genomic_DNA"/>
</dbReference>
<accession>A0A4V1G7B7</accession>
<name>A0A4V1G7B7_9ENTR</name>
<keyword evidence="1" id="KW-0732">Signal</keyword>
<dbReference type="Proteomes" id="UP000302163">
    <property type="component" value="Chromosome"/>
</dbReference>
<proteinExistence type="predicted"/>
<reference evidence="2 3" key="1">
    <citation type="submission" date="2019-05" db="EMBL/GenBank/DDBJ databases">
        <title>Complete genome sequence of Izhakiella calystegiae KSNA2, an endophyte isolated from beach morning glory (Calystegia soldanella).</title>
        <authorList>
            <person name="Jiang L."/>
            <person name="Jeong J.C."/>
            <person name="Kim C.Y."/>
            <person name="Kim D.H."/>
            <person name="Kim S.W."/>
            <person name="Lee j."/>
        </authorList>
    </citation>
    <scope>NUCLEOTIDE SEQUENCE [LARGE SCALE GENOMIC DNA]</scope>
    <source>
        <strain evidence="2 3">KSNA2</strain>
    </source>
</reference>
<feature type="signal peptide" evidence="1">
    <location>
        <begin position="1"/>
        <end position="22"/>
    </location>
</feature>
<dbReference type="AlphaFoldDB" id="A0A4V1G7B7"/>
<dbReference type="SUPFAM" id="SSF56935">
    <property type="entry name" value="Porins"/>
    <property type="match status" value="1"/>
</dbReference>
<protein>
    <submittedName>
        <fullName evidence="2">Uncharacterized protein</fullName>
    </submittedName>
</protein>
<evidence type="ECO:0000313" key="3">
    <source>
        <dbReference type="Proteomes" id="UP000302163"/>
    </source>
</evidence>
<keyword evidence="3" id="KW-1185">Reference proteome</keyword>
<gene>
    <name evidence="2" type="ORF">FEM41_05165</name>
</gene>
<evidence type="ECO:0000256" key="1">
    <source>
        <dbReference type="SAM" id="SignalP"/>
    </source>
</evidence>
<sequence length="399" mass="45333">MRKIIISLLVGGLTAGAAPAMAVGKPFPHIGWRSADGNAGLDIGGALRANYRYEDWQGSHYRNPPHLRFDTFRIDSSGYYNNYFFDAGFWFQDNRKYAIDRAFVGYRFNQNNSVQLGIPGKPFGLEPYPQFGWSYGIPFYLGFGVNAASGIKYQYHDNHWSLDVAYFPWMEPENLRYAPEVGDYSRLKNTIYPTQHQQRNEKRDQVNVRLAREFQSGDWRNELGGSLALARLHNRDTGDDGSFWAAGLHGRLQNGPWQLSSQLIRYQYSPKNPTGVDDDTVLMGGNGLTPAYLIPAKATTASLNLARDVDVKWGPVSKLRFYNDYSVLWKDKGDWSDSQMNTVGVQVFAMPVMFWVDFSWAKNVNPWGGALNATGWTNTESQGSGKWYFRTNVNIGYYF</sequence>
<dbReference type="OrthoDB" id="1397771at2"/>